<protein>
    <submittedName>
        <fullName evidence="1">Uncharacterized protein</fullName>
    </submittedName>
</protein>
<accession>A0ABW2QMV0</accession>
<dbReference type="RefSeq" id="WP_382225413.1">
    <property type="nucleotide sequence ID" value="NZ_JBHTCA010000014.1"/>
</dbReference>
<proteinExistence type="predicted"/>
<name>A0ABW2QMV0_9BURK</name>
<comment type="caution">
    <text evidence="1">The sequence shown here is derived from an EMBL/GenBank/DDBJ whole genome shotgun (WGS) entry which is preliminary data.</text>
</comment>
<organism evidence="1 2">
    <name type="scientific">Hydrogenophaga atypica</name>
    <dbReference type="NCBI Taxonomy" id="249409"/>
    <lineage>
        <taxon>Bacteria</taxon>
        <taxon>Pseudomonadati</taxon>
        <taxon>Pseudomonadota</taxon>
        <taxon>Betaproteobacteria</taxon>
        <taxon>Burkholderiales</taxon>
        <taxon>Comamonadaceae</taxon>
        <taxon>Hydrogenophaga</taxon>
    </lineage>
</organism>
<reference evidence="2" key="1">
    <citation type="journal article" date="2019" name="Int. J. Syst. Evol. Microbiol.">
        <title>The Global Catalogue of Microorganisms (GCM) 10K type strain sequencing project: providing services to taxonomists for standard genome sequencing and annotation.</title>
        <authorList>
            <consortium name="The Broad Institute Genomics Platform"/>
            <consortium name="The Broad Institute Genome Sequencing Center for Infectious Disease"/>
            <person name="Wu L."/>
            <person name="Ma J."/>
        </authorList>
    </citation>
    <scope>NUCLEOTIDE SEQUENCE [LARGE SCALE GENOMIC DNA]</scope>
    <source>
        <strain evidence="2">CGMCC 1.12371</strain>
    </source>
</reference>
<evidence type="ECO:0000313" key="2">
    <source>
        <dbReference type="Proteomes" id="UP001596501"/>
    </source>
</evidence>
<gene>
    <name evidence="1" type="ORF">ACFQPB_16165</name>
</gene>
<evidence type="ECO:0000313" key="1">
    <source>
        <dbReference type="EMBL" id="MFC7410401.1"/>
    </source>
</evidence>
<dbReference type="EMBL" id="JBHTCA010000014">
    <property type="protein sequence ID" value="MFC7410401.1"/>
    <property type="molecule type" value="Genomic_DNA"/>
</dbReference>
<dbReference type="Proteomes" id="UP001596501">
    <property type="component" value="Unassembled WGS sequence"/>
</dbReference>
<keyword evidence="2" id="KW-1185">Reference proteome</keyword>
<sequence>MNNAVHTQTQSVQIRLIKDRDGWNAKSSITLPDNRELQIRTSKRSNGTLATTATVYTTKDGYMTHAFGLGIPGKGDFSSTVISSKPARVTEKVVEEQQRRGLAHLETIQAQIRAHYASVKSTAEHPEPTAVHQG</sequence>